<reference evidence="2" key="1">
    <citation type="journal article" date="2019" name="MBio">
        <title>Comparative genomics for the elucidation of multidrug resistance (MDR) in Candida lusitaniae.</title>
        <authorList>
            <person name="Kannan A."/>
            <person name="Asner S.A."/>
            <person name="Trachsel E."/>
            <person name="Kelly S."/>
            <person name="Parker J."/>
            <person name="Sanglard D."/>
        </authorList>
    </citation>
    <scope>NUCLEOTIDE SEQUENCE [LARGE SCALE GENOMIC DNA]</scope>
    <source>
        <strain evidence="2">P1</strain>
    </source>
</reference>
<proteinExistence type="predicted"/>
<keyword evidence="2" id="KW-1185">Reference proteome</keyword>
<accession>A0ACD0WR72</accession>
<evidence type="ECO:0000313" key="1">
    <source>
        <dbReference type="EMBL" id="QFZ29512.1"/>
    </source>
</evidence>
<dbReference type="EMBL" id="CP038489">
    <property type="protein sequence ID" value="QFZ29512.1"/>
    <property type="molecule type" value="Genomic_DNA"/>
</dbReference>
<keyword evidence="1" id="KW-0645">Protease</keyword>
<gene>
    <name evidence="1" type="ORF">EJF14_60018</name>
</gene>
<dbReference type="Proteomes" id="UP000326582">
    <property type="component" value="Chromosome 6"/>
</dbReference>
<keyword evidence="1" id="KW-0031">Aminopeptidase</keyword>
<protein>
    <submittedName>
        <fullName evidence="1">Aminopeptidase</fullName>
    </submittedName>
</protein>
<organism evidence="1 2">
    <name type="scientific">Clavispora lusitaniae</name>
    <name type="common">Candida lusitaniae</name>
    <dbReference type="NCBI Taxonomy" id="36911"/>
    <lineage>
        <taxon>Eukaryota</taxon>
        <taxon>Fungi</taxon>
        <taxon>Dikarya</taxon>
        <taxon>Ascomycota</taxon>
        <taxon>Saccharomycotina</taxon>
        <taxon>Pichiomycetes</taxon>
        <taxon>Metschnikowiaceae</taxon>
        <taxon>Clavispora</taxon>
    </lineage>
</organism>
<name>A0ACD0WR72_CLALS</name>
<evidence type="ECO:0000313" key="2">
    <source>
        <dbReference type="Proteomes" id="UP000326582"/>
    </source>
</evidence>
<keyword evidence="1" id="KW-0378">Hydrolase</keyword>
<sequence length="937" mass="105932">MQLCFFVLDRDTGSAYIPISSTSDDGSIKRDYVPSHLTIMTLRLLHTANCLHYDLTFTVDPKSEEFQCDEVISLEIVKASDNLELNVQNLKITSAKWNGTAVDFSIDESKHLLVIHKELVVGDKADLSVSCAGTFSHDMYGVYKSSYEDEDDDGEEENYEEGSVKDDTSDSGGVEKSDAAENSNANLTSALSDMALSNEKAPAENTEEDSAEDNYLVSTQFEPIGARRAFPCIDDPARKSHFTITLVHPTALVALSNSPVAETQNIDSFWSRTKFEKSPLMSTYLVAFVVGDLESLKSDKYPMTIWTLPGGAEDAYFALEAAEQCLPFYEEIFDYKLPLKKLDLVAIPDFAKSAMENFGLITFKESDLLIGANAAQYRKEVVFETVAHEISHQWFGNLVTMDFWDDLWLNEGFATWMSWYAMDHFHPDWNVWENYIIYTLSTAFLVDGRASSHPIIMQIKSFNDIEQAGDDITYKKGCAIVVMLFNFLGKDVLFAGLRKYIQKFAWGNAKSADLWGCLEEVSGEKIDSLMECWVSRPGYPIISVEELENGKLRLTQKRYLSSGETDNHCKPYIIPLTIESSEGPLKLVFDDETMELQVPEGSYYLNPGHFGYYVTSYPSTRWAELAKLETSTKDRIGTLLDCEMASSAGGISVIPFLQLAEQFATIENATLFDAIIESYFDLMDAFLADEKLWTGLCNFGQSMIEKHVSSCYVKSEDDSDNDSQFKGSVLRFAAFVRAPEINQYCDDQYSNFIDNDELLDPEEARIIFRNIVRRRDGESWNSLWEVFQKEKDEYTKEDILASLGNSGDKEVLSTYLDYILHSELIKPQDMSMCLVSISNTLTGVDLLWEWLRENWDELSTKLEKGSVVHLAVIGSCIGSLCTDEHLKQLNSFFADKDEVFENMVTNLKEKVKSKIAKFERNKIPVTEWLAGRNLLVD</sequence>